<dbReference type="InterPro" id="IPR041899">
    <property type="entry name" value="MAGE_WH2"/>
</dbReference>
<dbReference type="Gene3D" id="1.10.10.1210">
    <property type="entry name" value="MAGE homology domain, winged helix WH2 motif"/>
    <property type="match status" value="2"/>
</dbReference>
<feature type="compositionally biased region" description="Low complexity" evidence="2">
    <location>
        <begin position="139"/>
        <end position="148"/>
    </location>
</feature>
<dbReference type="Ensembl" id="ENSCCNT00000009456.1">
    <property type="protein sequence ID" value="ENSCCNP00000007125.1"/>
    <property type="gene ID" value="ENSCCNG00000007627.1"/>
</dbReference>
<keyword evidence="1" id="KW-0825">Tumor antigen</keyword>
<proteinExistence type="predicted"/>
<dbReference type="PANTHER" id="PTHR11736">
    <property type="entry name" value="MELANOMA-ASSOCIATED ANTIGEN MAGE ANTIGEN"/>
    <property type="match status" value="1"/>
</dbReference>
<dbReference type="PANTHER" id="PTHR11736:SF35">
    <property type="entry name" value="MELANOMA-ASSOCIATED ANTIGEN B5"/>
    <property type="match status" value="1"/>
</dbReference>
<sequence length="391" mass="44949">MWDFLNALGIYAGQRHLIFGEPQKLITKDLVQEKYLEYRQIPGSDPPSYEFLWGSRALAETSKMKVLEILAKINDTVPRAFPVLYDDALRDQEARAGGRAAAGVHTVARARVPCKAMSYFLSTRADDSENSQEEEHPASSEAPPSMENSRSDSLATKVGLLKQFLLYKYKMKQPILKVDILRIIDRKFHDQFAEILKRASDRIKTVFAVIVKEVDSSRHLYDLVSKLKLPNKGRIRASRGLPKTGLLMNVLGMIFMKGNCASEEDIWKYLKLMRVYPGKKHYIYGEPRKLITQDLVRLKYLEYRQVRGSDPPRYEFLWGPQAHAETSKMKVLEFLVRVNKTAPSYFSSFYEEALKDEKERAQILEADVSSIFLLPLFSPFSLNFSDISFNR</sequence>
<dbReference type="InterPro" id="IPR041898">
    <property type="entry name" value="MAGE_WH1"/>
</dbReference>
<feature type="region of interest" description="Disordered" evidence="2">
    <location>
        <begin position="125"/>
        <end position="151"/>
    </location>
</feature>
<dbReference type="InterPro" id="IPR002190">
    <property type="entry name" value="MHD_dom"/>
</dbReference>
<dbReference type="GO" id="GO:0000122">
    <property type="term" value="P:negative regulation of transcription by RNA polymerase II"/>
    <property type="evidence" value="ECO:0007669"/>
    <property type="project" value="TreeGrafter"/>
</dbReference>
<organism evidence="4">
    <name type="scientific">Castor canadensis</name>
    <name type="common">American beaver</name>
    <dbReference type="NCBI Taxonomy" id="51338"/>
    <lineage>
        <taxon>Eukaryota</taxon>
        <taxon>Metazoa</taxon>
        <taxon>Chordata</taxon>
        <taxon>Craniata</taxon>
        <taxon>Vertebrata</taxon>
        <taxon>Euteleostomi</taxon>
        <taxon>Mammalia</taxon>
        <taxon>Eutheria</taxon>
        <taxon>Euarchontoglires</taxon>
        <taxon>Glires</taxon>
        <taxon>Rodentia</taxon>
        <taxon>Castorimorpha</taxon>
        <taxon>Castoridae</taxon>
        <taxon>Castor</taxon>
    </lineage>
</organism>
<feature type="domain" description="MAGE" evidence="3">
    <location>
        <begin position="1"/>
        <end position="88"/>
    </location>
</feature>
<dbReference type="GO" id="GO:0005634">
    <property type="term" value="C:nucleus"/>
    <property type="evidence" value="ECO:0007669"/>
    <property type="project" value="TreeGrafter"/>
</dbReference>
<feature type="domain" description="MAGE" evidence="3">
    <location>
        <begin position="154"/>
        <end position="353"/>
    </location>
</feature>
<dbReference type="FunFam" id="1.10.10.1200:FF:000007">
    <property type="entry name" value="Melanoma-associated antigen C2"/>
    <property type="match status" value="1"/>
</dbReference>
<dbReference type="InterPro" id="IPR037445">
    <property type="entry name" value="MAGE"/>
</dbReference>
<evidence type="ECO:0000313" key="4">
    <source>
        <dbReference type="Ensembl" id="ENSCCNP00000007125.1"/>
    </source>
</evidence>
<evidence type="ECO:0000256" key="1">
    <source>
        <dbReference type="ARBA" id="ARBA00084104"/>
    </source>
</evidence>
<name>A0A8C0W9J0_CASCN</name>
<accession>A0A8C0W9J0</accession>
<dbReference type="FunFam" id="1.10.10.1210:FF:000001">
    <property type="entry name" value="melanoma-associated antigen D1"/>
    <property type="match status" value="2"/>
</dbReference>
<dbReference type="Pfam" id="PF01454">
    <property type="entry name" value="MAGE"/>
    <property type="match status" value="1"/>
</dbReference>
<evidence type="ECO:0000259" key="3">
    <source>
        <dbReference type="PROSITE" id="PS50838"/>
    </source>
</evidence>
<protein>
    <recommendedName>
        <fullName evidence="3">MAGE domain-containing protein</fullName>
    </recommendedName>
</protein>
<dbReference type="Gene3D" id="1.10.10.1200">
    <property type="entry name" value="MAGE homology domain, winged helix WH1 motif"/>
    <property type="match status" value="1"/>
</dbReference>
<dbReference type="PROSITE" id="PS50838">
    <property type="entry name" value="MAGE"/>
    <property type="match status" value="2"/>
</dbReference>
<reference evidence="4" key="1">
    <citation type="submission" date="2023-09" db="UniProtKB">
        <authorList>
            <consortium name="Ensembl"/>
        </authorList>
    </citation>
    <scope>IDENTIFICATION</scope>
</reference>
<dbReference type="AlphaFoldDB" id="A0A8C0W9J0"/>
<dbReference type="SMART" id="SM01373">
    <property type="entry name" value="MAGE"/>
    <property type="match status" value="2"/>
</dbReference>
<evidence type="ECO:0000256" key="2">
    <source>
        <dbReference type="SAM" id="MobiDB-lite"/>
    </source>
</evidence>